<dbReference type="InterPro" id="IPR029044">
    <property type="entry name" value="Nucleotide-diphossugar_trans"/>
</dbReference>
<proteinExistence type="predicted"/>
<evidence type="ECO:0000313" key="1">
    <source>
        <dbReference type="EMBL" id="MBE9068562.1"/>
    </source>
</evidence>
<comment type="caution">
    <text evidence="1">The sequence shown here is derived from an EMBL/GenBank/DDBJ whole genome shotgun (WGS) entry which is preliminary data.</text>
</comment>
<accession>A0A928ZW57</accession>
<name>A0A928ZW57_LEPEC</name>
<organism evidence="1 2">
    <name type="scientific">Leptolyngbya cf. ectocarpi LEGE 11479</name>
    <dbReference type="NCBI Taxonomy" id="1828722"/>
    <lineage>
        <taxon>Bacteria</taxon>
        <taxon>Bacillati</taxon>
        <taxon>Cyanobacteriota</taxon>
        <taxon>Cyanophyceae</taxon>
        <taxon>Leptolyngbyales</taxon>
        <taxon>Leptolyngbyaceae</taxon>
        <taxon>Leptolyngbya group</taxon>
        <taxon>Leptolyngbya</taxon>
    </lineage>
</organism>
<protein>
    <submittedName>
        <fullName evidence="1">Uncharacterized protein</fullName>
    </submittedName>
</protein>
<reference evidence="1" key="1">
    <citation type="submission" date="2020-10" db="EMBL/GenBank/DDBJ databases">
        <authorList>
            <person name="Castelo-Branco R."/>
            <person name="Eusebio N."/>
            <person name="Adriana R."/>
            <person name="Vieira A."/>
            <person name="Brugerolle De Fraissinette N."/>
            <person name="Rezende De Castro R."/>
            <person name="Schneider M.P."/>
            <person name="Vasconcelos V."/>
            <person name="Leao P.N."/>
        </authorList>
    </citation>
    <scope>NUCLEOTIDE SEQUENCE</scope>
    <source>
        <strain evidence="1">LEGE 11479</strain>
    </source>
</reference>
<dbReference type="Gene3D" id="3.90.550.10">
    <property type="entry name" value="Spore Coat Polysaccharide Biosynthesis Protein SpsA, Chain A"/>
    <property type="match status" value="1"/>
</dbReference>
<dbReference type="RefSeq" id="WP_193994503.1">
    <property type="nucleotide sequence ID" value="NZ_JADEXP010000180.1"/>
</dbReference>
<dbReference type="Proteomes" id="UP000615026">
    <property type="component" value="Unassembled WGS sequence"/>
</dbReference>
<dbReference type="AlphaFoldDB" id="A0A928ZW57"/>
<keyword evidence="2" id="KW-1185">Reference proteome</keyword>
<evidence type="ECO:0000313" key="2">
    <source>
        <dbReference type="Proteomes" id="UP000615026"/>
    </source>
</evidence>
<gene>
    <name evidence="1" type="ORF">IQ260_18100</name>
</gene>
<sequence length="229" mass="26346">MTDLSIAIQHTPDRIDRQQWTQSIITQLQTENPEISISVIQDSQRQGCWPTYRQALEAANGATHHIVLQDDVELCNDFLQSVKTVIGMRSQNLIELYTHSPSVEAVQERGESWMQTYAAHGPGLIWPRNLISEFLNWQDQHIDPNCPWDDIRISMWLVKTSRQAFATVPSLIQHLGALSSVMGLNNAKKIATWYIGTTQSGTHIDWTKGFHHPLQDAEWNPDWWQYFRA</sequence>
<dbReference type="EMBL" id="JADEXP010000180">
    <property type="protein sequence ID" value="MBE9068562.1"/>
    <property type="molecule type" value="Genomic_DNA"/>
</dbReference>